<dbReference type="InterPro" id="IPR029149">
    <property type="entry name" value="Creatin/AminoP/Spt16_N"/>
</dbReference>
<organism evidence="12 13">
    <name type="scientific">Anatilimnocola aggregata</name>
    <dbReference type="NCBI Taxonomy" id="2528021"/>
    <lineage>
        <taxon>Bacteria</taxon>
        <taxon>Pseudomonadati</taxon>
        <taxon>Planctomycetota</taxon>
        <taxon>Planctomycetia</taxon>
        <taxon>Pirellulales</taxon>
        <taxon>Pirellulaceae</taxon>
        <taxon>Anatilimnocola</taxon>
    </lineage>
</organism>
<dbReference type="RefSeq" id="WP_145088287.1">
    <property type="nucleotide sequence ID" value="NZ_CP036274.1"/>
</dbReference>
<keyword evidence="5" id="KW-0645">Protease</keyword>
<sequence length="431" mass="49060">MRHDPIEAELFTENRARLSAKLPPKSLAVVQANDVLPTNADGHFVMHPNSDLFYLSGIEQEQSILLIAPDADDEKWREILFIREPNELLKTWEGHKHSKEEATKLSGVKNVKWLSEFRGIFHKLMCELEHVYLNTNEHKAASLEVASRDQRFVQDCRAKYPLHDYRRLAPLMHQLRVVKSPPELELLRKAVDITRAGFLRVLSFTKPGVNECEVEAEFAHEFIRQRGKFAYPPIIAAGKNSCILHYNSNDLPCESGDLLLLDVAAAYANYNADLTRTIPISGRFTPRQREVYDAVLRVMRASIKGAVVGKKHRDWQRESQLHMNEELLKLSLITEEDIKKQTEDELACRKYFMHGLGHPLGLDVHDVGHTTEAFAPGWVLTVEPGIYIPDEGFGVRLENDIVVTDDGPLDLMATTPVEAEEIEHLMASRHN</sequence>
<dbReference type="EC" id="3.4.11.9" evidence="4"/>
<dbReference type="Pfam" id="PF00557">
    <property type="entry name" value="Peptidase_M24"/>
    <property type="match status" value="1"/>
</dbReference>
<evidence type="ECO:0000256" key="8">
    <source>
        <dbReference type="ARBA" id="ARBA00023049"/>
    </source>
</evidence>
<evidence type="ECO:0000256" key="7">
    <source>
        <dbReference type="ARBA" id="ARBA00022801"/>
    </source>
</evidence>
<dbReference type="GO" id="GO:0070006">
    <property type="term" value="F:metalloaminopeptidase activity"/>
    <property type="evidence" value="ECO:0007669"/>
    <property type="project" value="InterPro"/>
</dbReference>
<dbReference type="Pfam" id="PF05195">
    <property type="entry name" value="AMP_N"/>
    <property type="match status" value="1"/>
</dbReference>
<dbReference type="InterPro" id="IPR007865">
    <property type="entry name" value="Aminopep_P_N"/>
</dbReference>
<dbReference type="GO" id="GO:0030145">
    <property type="term" value="F:manganese ion binding"/>
    <property type="evidence" value="ECO:0007669"/>
    <property type="project" value="InterPro"/>
</dbReference>
<dbReference type="SMART" id="SM01011">
    <property type="entry name" value="AMP_N"/>
    <property type="match status" value="1"/>
</dbReference>
<dbReference type="SUPFAM" id="SSF55920">
    <property type="entry name" value="Creatinase/aminopeptidase"/>
    <property type="match status" value="1"/>
</dbReference>
<evidence type="ECO:0000256" key="2">
    <source>
        <dbReference type="ARBA" id="ARBA00001936"/>
    </source>
</evidence>
<keyword evidence="8" id="KW-0482">Metalloprotease</keyword>
<evidence type="ECO:0000256" key="5">
    <source>
        <dbReference type="ARBA" id="ARBA00022670"/>
    </source>
</evidence>
<dbReference type="Gene3D" id="3.40.350.10">
    <property type="entry name" value="Creatinase/prolidase N-terminal domain"/>
    <property type="match status" value="1"/>
</dbReference>
<dbReference type="EMBL" id="CP036274">
    <property type="protein sequence ID" value="QDU27447.1"/>
    <property type="molecule type" value="Genomic_DNA"/>
</dbReference>
<dbReference type="AlphaFoldDB" id="A0A517YB25"/>
<evidence type="ECO:0000313" key="12">
    <source>
        <dbReference type="EMBL" id="QDU27447.1"/>
    </source>
</evidence>
<keyword evidence="9" id="KW-0464">Manganese</keyword>
<dbReference type="PANTHER" id="PTHR43226:SF4">
    <property type="entry name" value="XAA-PRO AMINOPEPTIDASE 3"/>
    <property type="match status" value="1"/>
</dbReference>
<proteinExistence type="inferred from homology"/>
<evidence type="ECO:0000256" key="1">
    <source>
        <dbReference type="ARBA" id="ARBA00001424"/>
    </source>
</evidence>
<dbReference type="InterPro" id="IPR001131">
    <property type="entry name" value="Peptidase_M24B_aminopep-P_CS"/>
</dbReference>
<feature type="domain" description="Aminopeptidase P N-terminal" evidence="11">
    <location>
        <begin position="6"/>
        <end position="142"/>
    </location>
</feature>
<comment type="cofactor">
    <cofactor evidence="2">
        <name>Mn(2+)</name>
        <dbReference type="ChEBI" id="CHEBI:29035"/>
    </cofactor>
</comment>
<keyword evidence="7 12" id="KW-0378">Hydrolase</keyword>
<protein>
    <recommendedName>
        <fullName evidence="4">Xaa-Pro aminopeptidase</fullName>
        <ecNumber evidence="4">3.4.11.9</ecNumber>
    </recommendedName>
</protein>
<dbReference type="SUPFAM" id="SSF53092">
    <property type="entry name" value="Creatinase/prolidase N-terminal domain"/>
    <property type="match status" value="1"/>
</dbReference>
<accession>A0A517YB25</accession>
<reference evidence="12 13" key="1">
    <citation type="submission" date="2019-02" db="EMBL/GenBank/DDBJ databases">
        <title>Deep-cultivation of Planctomycetes and their phenomic and genomic characterization uncovers novel biology.</title>
        <authorList>
            <person name="Wiegand S."/>
            <person name="Jogler M."/>
            <person name="Boedeker C."/>
            <person name="Pinto D."/>
            <person name="Vollmers J."/>
            <person name="Rivas-Marin E."/>
            <person name="Kohn T."/>
            <person name="Peeters S.H."/>
            <person name="Heuer A."/>
            <person name="Rast P."/>
            <person name="Oberbeckmann S."/>
            <person name="Bunk B."/>
            <person name="Jeske O."/>
            <person name="Meyerdierks A."/>
            <person name="Storesund J.E."/>
            <person name="Kallscheuer N."/>
            <person name="Luecker S."/>
            <person name="Lage O.M."/>
            <person name="Pohl T."/>
            <person name="Merkel B.J."/>
            <person name="Hornburger P."/>
            <person name="Mueller R.-W."/>
            <person name="Bruemmer F."/>
            <person name="Labrenz M."/>
            <person name="Spormann A.M."/>
            <person name="Op den Camp H."/>
            <person name="Overmann J."/>
            <person name="Amann R."/>
            <person name="Jetten M.S.M."/>
            <person name="Mascher T."/>
            <person name="Medema M.H."/>
            <person name="Devos D.P."/>
            <person name="Kaster A.-K."/>
            <person name="Ovreas L."/>
            <person name="Rohde M."/>
            <person name="Galperin M.Y."/>
            <person name="Jogler C."/>
        </authorList>
    </citation>
    <scope>NUCLEOTIDE SEQUENCE [LARGE SCALE GENOMIC DNA]</scope>
    <source>
        <strain evidence="12 13">ETA_A8</strain>
    </source>
</reference>
<name>A0A517YB25_9BACT</name>
<dbReference type="InterPro" id="IPR036005">
    <property type="entry name" value="Creatinase/aminopeptidase-like"/>
</dbReference>
<gene>
    <name evidence="12" type="primary">pepP</name>
    <name evidence="12" type="ORF">ETAA8_25350</name>
</gene>
<evidence type="ECO:0000313" key="13">
    <source>
        <dbReference type="Proteomes" id="UP000315017"/>
    </source>
</evidence>
<comment type="similarity">
    <text evidence="3 10">Belongs to the peptidase M24B family.</text>
</comment>
<dbReference type="Proteomes" id="UP000315017">
    <property type="component" value="Chromosome"/>
</dbReference>
<dbReference type="GO" id="GO:0006508">
    <property type="term" value="P:proteolysis"/>
    <property type="evidence" value="ECO:0007669"/>
    <property type="project" value="UniProtKB-KW"/>
</dbReference>
<keyword evidence="6 10" id="KW-0479">Metal-binding</keyword>
<dbReference type="OrthoDB" id="9806388at2"/>
<keyword evidence="12" id="KW-0031">Aminopeptidase</keyword>
<evidence type="ECO:0000256" key="4">
    <source>
        <dbReference type="ARBA" id="ARBA00012574"/>
    </source>
</evidence>
<dbReference type="PANTHER" id="PTHR43226">
    <property type="entry name" value="XAA-PRO AMINOPEPTIDASE 3"/>
    <property type="match status" value="1"/>
</dbReference>
<dbReference type="KEGG" id="aagg:ETAA8_25350"/>
<comment type="catalytic activity">
    <reaction evidence="1">
        <text>Release of any N-terminal amino acid, including proline, that is linked to proline, even from a dipeptide or tripeptide.</text>
        <dbReference type="EC" id="3.4.11.9"/>
    </reaction>
</comment>
<evidence type="ECO:0000259" key="11">
    <source>
        <dbReference type="SMART" id="SM01011"/>
    </source>
</evidence>
<dbReference type="PROSITE" id="PS00491">
    <property type="entry name" value="PROLINE_PEPTIDASE"/>
    <property type="match status" value="1"/>
</dbReference>
<dbReference type="GO" id="GO:0005829">
    <property type="term" value="C:cytosol"/>
    <property type="evidence" value="ECO:0007669"/>
    <property type="project" value="TreeGrafter"/>
</dbReference>
<keyword evidence="13" id="KW-1185">Reference proteome</keyword>
<dbReference type="Gene3D" id="3.90.230.10">
    <property type="entry name" value="Creatinase/methionine aminopeptidase superfamily"/>
    <property type="match status" value="1"/>
</dbReference>
<evidence type="ECO:0000256" key="9">
    <source>
        <dbReference type="ARBA" id="ARBA00023211"/>
    </source>
</evidence>
<evidence type="ECO:0000256" key="3">
    <source>
        <dbReference type="ARBA" id="ARBA00008766"/>
    </source>
</evidence>
<dbReference type="InterPro" id="IPR000994">
    <property type="entry name" value="Pept_M24"/>
</dbReference>
<evidence type="ECO:0000256" key="10">
    <source>
        <dbReference type="RuleBase" id="RU000590"/>
    </source>
</evidence>
<evidence type="ECO:0000256" key="6">
    <source>
        <dbReference type="ARBA" id="ARBA00022723"/>
    </source>
</evidence>
<dbReference type="InterPro" id="IPR052433">
    <property type="entry name" value="X-Pro_dipept-like"/>
</dbReference>